<accession>A0A2U1M3K3</accession>
<proteinExistence type="predicted"/>
<name>A0A2U1M3K3_ARTAN</name>
<keyword evidence="3" id="KW-1185">Reference proteome</keyword>
<evidence type="ECO:0000256" key="1">
    <source>
        <dbReference type="SAM" id="Phobius"/>
    </source>
</evidence>
<keyword evidence="1" id="KW-0812">Transmembrane</keyword>
<gene>
    <name evidence="2" type="ORF">CTI12_AA424880</name>
</gene>
<dbReference type="Proteomes" id="UP000245207">
    <property type="component" value="Unassembled WGS sequence"/>
</dbReference>
<dbReference type="AlphaFoldDB" id="A0A2U1M3K3"/>
<dbReference type="EMBL" id="PKPP01006663">
    <property type="protein sequence ID" value="PWA55790.1"/>
    <property type="molecule type" value="Genomic_DNA"/>
</dbReference>
<organism evidence="2 3">
    <name type="scientific">Artemisia annua</name>
    <name type="common">Sweet wormwood</name>
    <dbReference type="NCBI Taxonomy" id="35608"/>
    <lineage>
        <taxon>Eukaryota</taxon>
        <taxon>Viridiplantae</taxon>
        <taxon>Streptophyta</taxon>
        <taxon>Embryophyta</taxon>
        <taxon>Tracheophyta</taxon>
        <taxon>Spermatophyta</taxon>
        <taxon>Magnoliopsida</taxon>
        <taxon>eudicotyledons</taxon>
        <taxon>Gunneridae</taxon>
        <taxon>Pentapetalae</taxon>
        <taxon>asterids</taxon>
        <taxon>campanulids</taxon>
        <taxon>Asterales</taxon>
        <taxon>Asteraceae</taxon>
        <taxon>Asteroideae</taxon>
        <taxon>Anthemideae</taxon>
        <taxon>Artemisiinae</taxon>
        <taxon>Artemisia</taxon>
    </lineage>
</organism>
<comment type="caution">
    <text evidence="2">The sequence shown here is derived from an EMBL/GenBank/DDBJ whole genome shotgun (WGS) entry which is preliminary data.</text>
</comment>
<evidence type="ECO:0000313" key="3">
    <source>
        <dbReference type="Proteomes" id="UP000245207"/>
    </source>
</evidence>
<sequence>MYARVKWLESLNYIVGLNIICIIQIMHLSPGMAYWHGGLSEFARLRLKERRAVIVFAKGPIMQLDSDPCTQLEHNLEVPASVIVAL</sequence>
<keyword evidence="1" id="KW-1133">Transmembrane helix</keyword>
<reference evidence="2 3" key="1">
    <citation type="journal article" date="2018" name="Mol. Plant">
        <title>The genome of Artemisia annua provides insight into the evolution of Asteraceae family and artemisinin biosynthesis.</title>
        <authorList>
            <person name="Shen Q."/>
            <person name="Zhang L."/>
            <person name="Liao Z."/>
            <person name="Wang S."/>
            <person name="Yan T."/>
            <person name="Shi P."/>
            <person name="Liu M."/>
            <person name="Fu X."/>
            <person name="Pan Q."/>
            <person name="Wang Y."/>
            <person name="Lv Z."/>
            <person name="Lu X."/>
            <person name="Zhang F."/>
            <person name="Jiang W."/>
            <person name="Ma Y."/>
            <person name="Chen M."/>
            <person name="Hao X."/>
            <person name="Li L."/>
            <person name="Tang Y."/>
            <person name="Lv G."/>
            <person name="Zhou Y."/>
            <person name="Sun X."/>
            <person name="Brodelius P.E."/>
            <person name="Rose J.K.C."/>
            <person name="Tang K."/>
        </authorList>
    </citation>
    <scope>NUCLEOTIDE SEQUENCE [LARGE SCALE GENOMIC DNA]</scope>
    <source>
        <strain evidence="3">cv. Huhao1</strain>
        <tissue evidence="2">Leaf</tissue>
    </source>
</reference>
<evidence type="ECO:0000313" key="2">
    <source>
        <dbReference type="EMBL" id="PWA55790.1"/>
    </source>
</evidence>
<keyword evidence="1" id="KW-0472">Membrane</keyword>
<feature type="transmembrane region" description="Helical" evidence="1">
    <location>
        <begin position="12"/>
        <end position="35"/>
    </location>
</feature>
<protein>
    <submittedName>
        <fullName evidence="2">Uncharacterized protein</fullName>
    </submittedName>
</protein>